<evidence type="ECO:0000313" key="4">
    <source>
        <dbReference type="Proteomes" id="UP001303115"/>
    </source>
</evidence>
<dbReference type="PANTHER" id="PTHR40841">
    <property type="entry name" value="SIDEROPHORE TRIACETYLFUSARININE C ESTERASE"/>
    <property type="match status" value="1"/>
</dbReference>
<dbReference type="Proteomes" id="UP001303115">
    <property type="component" value="Unassembled WGS sequence"/>
</dbReference>
<dbReference type="InterPro" id="IPR052558">
    <property type="entry name" value="Siderophore_Hydrolase_D"/>
</dbReference>
<reference evidence="4" key="1">
    <citation type="journal article" date="2023" name="Mol. Phylogenet. Evol.">
        <title>Genome-scale phylogeny and comparative genomics of the fungal order Sordariales.</title>
        <authorList>
            <person name="Hensen N."/>
            <person name="Bonometti L."/>
            <person name="Westerberg I."/>
            <person name="Brannstrom I.O."/>
            <person name="Guillou S."/>
            <person name="Cros-Aarteil S."/>
            <person name="Calhoun S."/>
            <person name="Haridas S."/>
            <person name="Kuo A."/>
            <person name="Mondo S."/>
            <person name="Pangilinan J."/>
            <person name="Riley R."/>
            <person name="LaButti K."/>
            <person name="Andreopoulos B."/>
            <person name="Lipzen A."/>
            <person name="Chen C."/>
            <person name="Yan M."/>
            <person name="Daum C."/>
            <person name="Ng V."/>
            <person name="Clum A."/>
            <person name="Steindorff A."/>
            <person name="Ohm R.A."/>
            <person name="Martin F."/>
            <person name="Silar P."/>
            <person name="Natvig D.O."/>
            <person name="Lalanne C."/>
            <person name="Gautier V."/>
            <person name="Ament-Velasquez S.L."/>
            <person name="Kruys A."/>
            <person name="Hutchinson M.I."/>
            <person name="Powell A.J."/>
            <person name="Barry K."/>
            <person name="Miller A.N."/>
            <person name="Grigoriev I.V."/>
            <person name="Debuchy R."/>
            <person name="Gladieux P."/>
            <person name="Hiltunen Thoren M."/>
            <person name="Johannesson H."/>
        </authorList>
    </citation>
    <scope>NUCLEOTIDE SEQUENCE [LARGE SCALE GENOMIC DNA]</scope>
    <source>
        <strain evidence="4">CBS 284.82</strain>
    </source>
</reference>
<keyword evidence="4" id="KW-1185">Reference proteome</keyword>
<dbReference type="Gene3D" id="3.40.50.1820">
    <property type="entry name" value="alpha/beta hydrolase"/>
    <property type="match status" value="1"/>
</dbReference>
<organism evidence="3 4">
    <name type="scientific">Parachaetomium inaequale</name>
    <dbReference type="NCBI Taxonomy" id="2588326"/>
    <lineage>
        <taxon>Eukaryota</taxon>
        <taxon>Fungi</taxon>
        <taxon>Dikarya</taxon>
        <taxon>Ascomycota</taxon>
        <taxon>Pezizomycotina</taxon>
        <taxon>Sordariomycetes</taxon>
        <taxon>Sordariomycetidae</taxon>
        <taxon>Sordariales</taxon>
        <taxon>Chaetomiaceae</taxon>
        <taxon>Parachaetomium</taxon>
    </lineage>
</organism>
<proteinExistence type="inferred from homology"/>
<evidence type="ECO:0000256" key="2">
    <source>
        <dbReference type="ARBA" id="ARBA00022801"/>
    </source>
</evidence>
<evidence type="ECO:0000256" key="1">
    <source>
        <dbReference type="ARBA" id="ARBA00005622"/>
    </source>
</evidence>
<comment type="caution">
    <text evidence="3">The sequence shown here is derived from an EMBL/GenBank/DDBJ whole genome shotgun (WGS) entry which is preliminary data.</text>
</comment>
<dbReference type="SUPFAM" id="SSF53474">
    <property type="entry name" value="alpha/beta-Hydrolases"/>
    <property type="match status" value="1"/>
</dbReference>
<dbReference type="Pfam" id="PF00756">
    <property type="entry name" value="Esterase"/>
    <property type="match status" value="1"/>
</dbReference>
<dbReference type="PANTHER" id="PTHR40841:SF2">
    <property type="entry name" value="SIDEROPHORE-DEGRADING ESTERASE (EUROFUNG)"/>
    <property type="match status" value="1"/>
</dbReference>
<keyword evidence="2 3" id="KW-0378">Hydrolase</keyword>
<dbReference type="EMBL" id="MU854373">
    <property type="protein sequence ID" value="KAK4040622.1"/>
    <property type="molecule type" value="Genomic_DNA"/>
</dbReference>
<comment type="similarity">
    <text evidence="1">Belongs to the esterase D family.</text>
</comment>
<evidence type="ECO:0000313" key="3">
    <source>
        <dbReference type="EMBL" id="KAK4040622.1"/>
    </source>
</evidence>
<dbReference type="GO" id="GO:0016788">
    <property type="term" value="F:hydrolase activity, acting on ester bonds"/>
    <property type="evidence" value="ECO:0007669"/>
    <property type="project" value="TreeGrafter"/>
</dbReference>
<dbReference type="AlphaFoldDB" id="A0AAN6PH29"/>
<dbReference type="InterPro" id="IPR000801">
    <property type="entry name" value="Esterase-like"/>
</dbReference>
<dbReference type="InterPro" id="IPR029058">
    <property type="entry name" value="AB_hydrolase_fold"/>
</dbReference>
<sequence>MVVHAFTRDALYGHSFGGLFIVYALVSNPRLFDTFISASPAMFWNNGSLFDDVYRPPLAFSPTLLMKDGLGQNGEAYSGKQKLALFIGYGSLEQFPVKRRTETEAEFEARKTFWQRSPMTEYCHELYDRVRASGRTREVVLKEYLGQDHAGVGGSALTDGIDYFVDW</sequence>
<name>A0AAN6PH29_9PEZI</name>
<gene>
    <name evidence="3" type="ORF">C8A01DRAFT_35386</name>
</gene>
<accession>A0AAN6PH29</accession>
<protein>
    <submittedName>
        <fullName evidence="3">Alpha/Beta hydrolase protein</fullName>
    </submittedName>
</protein>